<dbReference type="GO" id="GO:0016020">
    <property type="term" value="C:membrane"/>
    <property type="evidence" value="ECO:0007669"/>
    <property type="project" value="TreeGrafter"/>
</dbReference>
<dbReference type="GO" id="GO:0051213">
    <property type="term" value="F:dioxygenase activity"/>
    <property type="evidence" value="ECO:0007669"/>
    <property type="project" value="UniProtKB-KW"/>
</dbReference>
<feature type="compositionally biased region" description="Basic and acidic residues" evidence="6">
    <location>
        <begin position="38"/>
        <end position="47"/>
    </location>
</feature>
<dbReference type="SMART" id="SM00702">
    <property type="entry name" value="P4Hc"/>
    <property type="match status" value="1"/>
</dbReference>
<comment type="cofactor">
    <cofactor evidence="1">
        <name>L-ascorbate</name>
        <dbReference type="ChEBI" id="CHEBI:38290"/>
    </cofactor>
</comment>
<name>A0A914ARQ3_PATMI</name>
<evidence type="ECO:0000256" key="2">
    <source>
        <dbReference type="ARBA" id="ARBA00022723"/>
    </source>
</evidence>
<evidence type="ECO:0000313" key="8">
    <source>
        <dbReference type="EnsemblMetazoa" id="XP_038066129.1"/>
    </source>
</evidence>
<dbReference type="OrthoDB" id="427071at2759"/>
<evidence type="ECO:0000256" key="6">
    <source>
        <dbReference type="SAM" id="MobiDB-lite"/>
    </source>
</evidence>
<feature type="domain" description="Fe2OG dioxygenase" evidence="7">
    <location>
        <begin position="223"/>
        <end position="322"/>
    </location>
</feature>
<dbReference type="RefSeq" id="XP_038066129.1">
    <property type="nucleotide sequence ID" value="XM_038210201.1"/>
</dbReference>
<organism evidence="8 9">
    <name type="scientific">Patiria miniata</name>
    <name type="common">Bat star</name>
    <name type="synonym">Asterina miniata</name>
    <dbReference type="NCBI Taxonomy" id="46514"/>
    <lineage>
        <taxon>Eukaryota</taxon>
        <taxon>Metazoa</taxon>
        <taxon>Echinodermata</taxon>
        <taxon>Eleutherozoa</taxon>
        <taxon>Asterozoa</taxon>
        <taxon>Asteroidea</taxon>
        <taxon>Valvatacea</taxon>
        <taxon>Valvatida</taxon>
        <taxon>Asterinidae</taxon>
        <taxon>Patiria</taxon>
    </lineage>
</organism>
<dbReference type="PANTHER" id="PTHR14650">
    <property type="entry name" value="PROLYL HYDROXYLASE-RELATED"/>
    <property type="match status" value="1"/>
</dbReference>
<dbReference type="GO" id="GO:0016705">
    <property type="term" value="F:oxidoreductase activity, acting on paired donors, with incorporation or reduction of molecular oxygen"/>
    <property type="evidence" value="ECO:0007669"/>
    <property type="project" value="InterPro"/>
</dbReference>
<dbReference type="GO" id="GO:0005506">
    <property type="term" value="F:iron ion binding"/>
    <property type="evidence" value="ECO:0007669"/>
    <property type="project" value="InterPro"/>
</dbReference>
<keyword evidence="4" id="KW-0560">Oxidoreductase</keyword>
<evidence type="ECO:0000256" key="4">
    <source>
        <dbReference type="ARBA" id="ARBA00023002"/>
    </source>
</evidence>
<dbReference type="InterPro" id="IPR005123">
    <property type="entry name" value="Oxoglu/Fe-dep_dioxygenase_dom"/>
</dbReference>
<sequence length="335" mass="37609">MTVEGVIFFSIMAPRKRKPTSSETNDAGESRAKSKRAEKKEATSDEDLPRHRVTVRSLALRMAAIFLFLGLAHWYSVDAGLQSLAKQNEDVPLRRFNVTCSSDFQSDLKKFKGTGCAPTQCGRVVMDGLISKSEARHLLELAKNGISLGGSNGGASILDLHSGALSKGDSFINIYKYLEKGELGSVFHEGDFKLYSTVAKKIKRAIAKEFGIRLDKLHLTHPTFFSRMTNKPAKTIHDEYWHVHVDKETYETFDYTSLLYLADYQKDFEGGRFIFTDKGSNMTVEPKLGRLSFFTSGSENPHYVERITKGTRYAITVSFTCDKTKAIEHPKLHKS</sequence>
<dbReference type="GO" id="GO:0031418">
    <property type="term" value="F:L-ascorbic acid binding"/>
    <property type="evidence" value="ECO:0007669"/>
    <property type="project" value="InterPro"/>
</dbReference>
<evidence type="ECO:0000256" key="3">
    <source>
        <dbReference type="ARBA" id="ARBA00022964"/>
    </source>
</evidence>
<dbReference type="InterPro" id="IPR039210">
    <property type="entry name" value="OGFOD3"/>
</dbReference>
<dbReference type="Proteomes" id="UP000887568">
    <property type="component" value="Unplaced"/>
</dbReference>
<keyword evidence="5" id="KW-0408">Iron</keyword>
<dbReference type="PROSITE" id="PS51471">
    <property type="entry name" value="FE2OG_OXY"/>
    <property type="match status" value="1"/>
</dbReference>
<evidence type="ECO:0000256" key="5">
    <source>
        <dbReference type="ARBA" id="ARBA00023004"/>
    </source>
</evidence>
<proteinExistence type="predicted"/>
<dbReference type="AlphaFoldDB" id="A0A914ARQ3"/>
<evidence type="ECO:0000313" key="9">
    <source>
        <dbReference type="Proteomes" id="UP000887568"/>
    </source>
</evidence>
<dbReference type="GeneID" id="119736178"/>
<dbReference type="Gene3D" id="2.60.120.620">
    <property type="entry name" value="q2cbj1_9rhob like domain"/>
    <property type="match status" value="1"/>
</dbReference>
<evidence type="ECO:0000256" key="1">
    <source>
        <dbReference type="ARBA" id="ARBA00001961"/>
    </source>
</evidence>
<reference evidence="8" key="1">
    <citation type="submission" date="2022-11" db="UniProtKB">
        <authorList>
            <consortium name="EnsemblMetazoa"/>
        </authorList>
    </citation>
    <scope>IDENTIFICATION</scope>
</reference>
<keyword evidence="2" id="KW-0479">Metal-binding</keyword>
<feature type="region of interest" description="Disordered" evidence="6">
    <location>
        <begin position="15"/>
        <end position="47"/>
    </location>
</feature>
<accession>A0A914ARQ3</accession>
<dbReference type="EnsemblMetazoa" id="XM_038210201.1">
    <property type="protein sequence ID" value="XP_038066129.1"/>
    <property type="gene ID" value="LOC119736178"/>
</dbReference>
<keyword evidence="9" id="KW-1185">Reference proteome</keyword>
<dbReference type="InterPro" id="IPR006620">
    <property type="entry name" value="Pro_4_hyd_alph"/>
</dbReference>
<keyword evidence="3" id="KW-0223">Dioxygenase</keyword>
<protein>
    <recommendedName>
        <fullName evidence="7">Fe2OG dioxygenase domain-containing protein</fullName>
    </recommendedName>
</protein>
<dbReference type="OMA" id="YESFHYT"/>
<evidence type="ECO:0000259" key="7">
    <source>
        <dbReference type="PROSITE" id="PS51471"/>
    </source>
</evidence>
<dbReference type="PANTHER" id="PTHR14650:SF1">
    <property type="entry name" value="2-OXOGLUTARATE AND IRON-DEPENDENT OXYGENASE DOMAIN-CONTAINING PROTEIN 3"/>
    <property type="match status" value="1"/>
</dbReference>
<dbReference type="InterPro" id="IPR044862">
    <property type="entry name" value="Pro_4_hyd_alph_FE2OG_OXY"/>
</dbReference>
<dbReference type="Pfam" id="PF13640">
    <property type="entry name" value="2OG-FeII_Oxy_3"/>
    <property type="match status" value="1"/>
</dbReference>